<evidence type="ECO:0000256" key="6">
    <source>
        <dbReference type="PROSITE-ProRule" id="PRU01248"/>
    </source>
</evidence>
<dbReference type="Gene3D" id="1.10.443.10">
    <property type="entry name" value="Intergrase catalytic core"/>
    <property type="match status" value="1"/>
</dbReference>
<keyword evidence="5" id="KW-0233">DNA recombination</keyword>
<comment type="similarity">
    <text evidence="2">Belongs to the 'phage' integrase family.</text>
</comment>
<dbReference type="PROSITE" id="PS51900">
    <property type="entry name" value="CB"/>
    <property type="match status" value="1"/>
</dbReference>
<keyword evidence="3" id="KW-0229">DNA integration</keyword>
<dbReference type="InterPro" id="IPR010998">
    <property type="entry name" value="Integrase_recombinase_N"/>
</dbReference>
<dbReference type="InterPro" id="IPR050090">
    <property type="entry name" value="Tyrosine_recombinase_XerCD"/>
</dbReference>
<organism evidence="9 10">
    <name type="scientific">Roseburia intestinalis L1-82</name>
    <dbReference type="NCBI Taxonomy" id="536231"/>
    <lineage>
        <taxon>Bacteria</taxon>
        <taxon>Bacillati</taxon>
        <taxon>Bacillota</taxon>
        <taxon>Clostridia</taxon>
        <taxon>Lachnospirales</taxon>
        <taxon>Lachnospiraceae</taxon>
        <taxon>Roseburia</taxon>
    </lineage>
</organism>
<feature type="domain" description="Core-binding (CB)" evidence="8">
    <location>
        <begin position="23"/>
        <end position="102"/>
    </location>
</feature>
<dbReference type="Proteomes" id="UP000004828">
    <property type="component" value="Unassembled WGS sequence"/>
</dbReference>
<dbReference type="SUPFAM" id="SSF56349">
    <property type="entry name" value="DNA breaking-rejoining enzymes"/>
    <property type="match status" value="1"/>
</dbReference>
<evidence type="ECO:0000313" key="10">
    <source>
        <dbReference type="Proteomes" id="UP000004828"/>
    </source>
</evidence>
<sequence length="334" mass="39616">MQTYIQNITICLIYKIKQEVFAMLLKEEINKYLNYCKFQKELKDKTIKAYKADLEQFITVIGENNPDKEVLNAYLVYLHRMYKQKTVKRKIASVKALFHYLEEEELIEINPFHKVKTKFREEVILPKIIPRDIIEQLLNHLYKERSIKEYSEWRKKIILRDIAVVETLFSTGLRISELCHLQNKYVDLKNGVLCIQGKGGKERYLQIGNNDVLSILNAYKKSFEDEIKKQGYFFVNRYGNALSEQSARSMIHKYAGEIQADINITPHMFRHSFATYLMEEDVNIRYIQKMLGHASITTTQIYTYVTTEKEKEILQTRHPRNKINIGENFDNLVY</sequence>
<dbReference type="PROSITE" id="PS51898">
    <property type="entry name" value="TYR_RECOMBINASE"/>
    <property type="match status" value="1"/>
</dbReference>
<evidence type="ECO:0000256" key="5">
    <source>
        <dbReference type="ARBA" id="ARBA00023172"/>
    </source>
</evidence>
<gene>
    <name evidence="9" type="ORF">ROSINTL182_07908</name>
</gene>
<dbReference type="InterPro" id="IPR013762">
    <property type="entry name" value="Integrase-like_cat_sf"/>
</dbReference>
<evidence type="ECO:0000256" key="2">
    <source>
        <dbReference type="ARBA" id="ARBA00008857"/>
    </source>
</evidence>
<comment type="caution">
    <text evidence="9">The sequence shown here is derived from an EMBL/GenBank/DDBJ whole genome shotgun (WGS) entry which is preliminary data.</text>
</comment>
<keyword evidence="4 6" id="KW-0238">DNA-binding</keyword>
<dbReference type="Pfam" id="PF02899">
    <property type="entry name" value="Phage_int_SAM_1"/>
    <property type="match status" value="1"/>
</dbReference>
<evidence type="ECO:0000259" key="8">
    <source>
        <dbReference type="PROSITE" id="PS51900"/>
    </source>
</evidence>
<dbReference type="GO" id="GO:0015074">
    <property type="term" value="P:DNA integration"/>
    <property type="evidence" value="ECO:0007669"/>
    <property type="project" value="UniProtKB-KW"/>
</dbReference>
<protein>
    <submittedName>
        <fullName evidence="9">Phage integrase SAM-like domain protein</fullName>
    </submittedName>
</protein>
<dbReference type="InterPro" id="IPR011010">
    <property type="entry name" value="DNA_brk_join_enz"/>
</dbReference>
<evidence type="ECO:0000256" key="3">
    <source>
        <dbReference type="ARBA" id="ARBA00022908"/>
    </source>
</evidence>
<dbReference type="InterPro" id="IPR002104">
    <property type="entry name" value="Integrase_catalytic"/>
</dbReference>
<dbReference type="InterPro" id="IPR004107">
    <property type="entry name" value="Integrase_SAM-like_N"/>
</dbReference>
<name>C7GDA7_9FIRM</name>
<reference evidence="9 10" key="1">
    <citation type="submission" date="2009-08" db="EMBL/GenBank/DDBJ databases">
        <authorList>
            <person name="Weinstock G."/>
            <person name="Sodergren E."/>
            <person name="Clifton S."/>
            <person name="Fulton L."/>
            <person name="Fulton B."/>
            <person name="Courtney L."/>
            <person name="Fronick C."/>
            <person name="Harrison M."/>
            <person name="Strong C."/>
            <person name="Farmer C."/>
            <person name="Delahaunty K."/>
            <person name="Markovic C."/>
            <person name="Hall O."/>
            <person name="Minx P."/>
            <person name="Tomlinson C."/>
            <person name="Mitreva M."/>
            <person name="Nelson J."/>
            <person name="Hou S."/>
            <person name="Wollam A."/>
            <person name="Pepin K.H."/>
            <person name="Johnson M."/>
            <person name="Bhonagiri V."/>
            <person name="Nash W.E."/>
            <person name="Warren W."/>
            <person name="Chinwalla A."/>
            <person name="Mardis E.R."/>
            <person name="Wilson R.K."/>
        </authorList>
    </citation>
    <scope>NUCLEOTIDE SEQUENCE [LARGE SCALE GENOMIC DNA]</scope>
    <source>
        <strain evidence="9 10">L1-82</strain>
    </source>
</reference>
<dbReference type="GO" id="GO:0003677">
    <property type="term" value="F:DNA binding"/>
    <property type="evidence" value="ECO:0007669"/>
    <property type="project" value="UniProtKB-UniRule"/>
</dbReference>
<accession>C7GDA7</accession>
<dbReference type="PANTHER" id="PTHR30349:SF81">
    <property type="entry name" value="TYROSINE RECOMBINASE XERC"/>
    <property type="match status" value="1"/>
</dbReference>
<dbReference type="GO" id="GO:0006310">
    <property type="term" value="P:DNA recombination"/>
    <property type="evidence" value="ECO:0007669"/>
    <property type="project" value="UniProtKB-KW"/>
</dbReference>
<evidence type="ECO:0000259" key="7">
    <source>
        <dbReference type="PROSITE" id="PS51898"/>
    </source>
</evidence>
<dbReference type="Pfam" id="PF00589">
    <property type="entry name" value="Phage_integrase"/>
    <property type="match status" value="1"/>
</dbReference>
<evidence type="ECO:0000256" key="1">
    <source>
        <dbReference type="ARBA" id="ARBA00003283"/>
    </source>
</evidence>
<comment type="function">
    <text evidence="1">Site-specific tyrosine recombinase, which acts by catalyzing the cutting and rejoining of the recombining DNA molecules.</text>
</comment>
<evidence type="ECO:0000313" key="9">
    <source>
        <dbReference type="EMBL" id="EEV00198.1"/>
    </source>
</evidence>
<dbReference type="AlphaFoldDB" id="C7GDA7"/>
<evidence type="ECO:0000256" key="4">
    <source>
        <dbReference type="ARBA" id="ARBA00023125"/>
    </source>
</evidence>
<dbReference type="PANTHER" id="PTHR30349">
    <property type="entry name" value="PHAGE INTEGRASE-RELATED"/>
    <property type="match status" value="1"/>
</dbReference>
<dbReference type="EMBL" id="ABYJ02000148">
    <property type="protein sequence ID" value="EEV00198.1"/>
    <property type="molecule type" value="Genomic_DNA"/>
</dbReference>
<feature type="domain" description="Tyr recombinase" evidence="7">
    <location>
        <begin position="124"/>
        <end position="315"/>
    </location>
</feature>
<proteinExistence type="inferred from homology"/>
<dbReference type="HOGENOM" id="CLU_027562_9_0_9"/>
<dbReference type="InterPro" id="IPR044068">
    <property type="entry name" value="CB"/>
</dbReference>
<dbReference type="Gene3D" id="1.10.150.130">
    <property type="match status" value="1"/>
</dbReference>